<evidence type="ECO:0000313" key="1">
    <source>
        <dbReference type="EMBL" id="KAB8069865.1"/>
    </source>
</evidence>
<name>A0A5N5WPZ8_9EURO</name>
<accession>A0A5N5WPZ8</accession>
<keyword evidence="2" id="KW-1185">Reference proteome</keyword>
<reference evidence="1 2" key="1">
    <citation type="submission" date="2019-04" db="EMBL/GenBank/DDBJ databases">
        <title>Friends and foes A comparative genomics study of 23 Aspergillus species from section Flavi.</title>
        <authorList>
            <consortium name="DOE Joint Genome Institute"/>
            <person name="Kjaerbolling I."/>
            <person name="Vesth T."/>
            <person name="Frisvad J.C."/>
            <person name="Nybo J.L."/>
            <person name="Theobald S."/>
            <person name="Kildgaard S."/>
            <person name="Isbrandt T."/>
            <person name="Kuo A."/>
            <person name="Sato A."/>
            <person name="Lyhne E.K."/>
            <person name="Kogle M.E."/>
            <person name="Wiebenga A."/>
            <person name="Kun R.S."/>
            <person name="Lubbers R.J."/>
            <person name="Makela M.R."/>
            <person name="Barry K."/>
            <person name="Chovatia M."/>
            <person name="Clum A."/>
            <person name="Daum C."/>
            <person name="Haridas S."/>
            <person name="He G."/>
            <person name="LaButti K."/>
            <person name="Lipzen A."/>
            <person name="Mondo S."/>
            <person name="Riley R."/>
            <person name="Salamov A."/>
            <person name="Simmons B.A."/>
            <person name="Magnuson J.K."/>
            <person name="Henrissat B."/>
            <person name="Mortensen U.H."/>
            <person name="Larsen T.O."/>
            <person name="Devries R.P."/>
            <person name="Grigoriev I.V."/>
            <person name="Machida M."/>
            <person name="Baker S.E."/>
            <person name="Andersen M.R."/>
        </authorList>
    </citation>
    <scope>NUCLEOTIDE SEQUENCE [LARGE SCALE GENOMIC DNA]</scope>
    <source>
        <strain evidence="1 2">CBS 151.66</strain>
    </source>
</reference>
<dbReference type="Proteomes" id="UP000326565">
    <property type="component" value="Unassembled WGS sequence"/>
</dbReference>
<proteinExistence type="predicted"/>
<gene>
    <name evidence="1" type="ORF">BDV29DRAFT_194568</name>
</gene>
<dbReference type="AlphaFoldDB" id="A0A5N5WPZ8"/>
<dbReference type="OrthoDB" id="9997739at2759"/>
<sequence>MTRLNLKIFQSKVIDFLVGPSELRVTVHSELLRSVRWKQEWEVACQAPTDIVMVVEAPVEDIFEYFCQYLYTGDYIIPLPDGAASCETDSDRHEMTEQNRALQLEGSIFENPASVEEESLYLIGGLNPRPALPENGHHFVDHSNILIAHARLHIFAKDCGLDELHDISLFKMLHMLHNFPLNESRFGDIVKLLHFLFGGEHDRHFQIRNMAIEFTIRHIRFFEQNDEFQQLLLEIPSLNIQLLTTLVGFL</sequence>
<evidence type="ECO:0000313" key="2">
    <source>
        <dbReference type="Proteomes" id="UP000326565"/>
    </source>
</evidence>
<organism evidence="1 2">
    <name type="scientific">Aspergillus leporis</name>
    <dbReference type="NCBI Taxonomy" id="41062"/>
    <lineage>
        <taxon>Eukaryota</taxon>
        <taxon>Fungi</taxon>
        <taxon>Dikarya</taxon>
        <taxon>Ascomycota</taxon>
        <taxon>Pezizomycotina</taxon>
        <taxon>Eurotiomycetes</taxon>
        <taxon>Eurotiomycetidae</taxon>
        <taxon>Eurotiales</taxon>
        <taxon>Aspergillaceae</taxon>
        <taxon>Aspergillus</taxon>
        <taxon>Aspergillus subgen. Circumdati</taxon>
    </lineage>
</organism>
<evidence type="ECO:0008006" key="3">
    <source>
        <dbReference type="Google" id="ProtNLM"/>
    </source>
</evidence>
<dbReference type="EMBL" id="ML732324">
    <property type="protein sequence ID" value="KAB8069865.1"/>
    <property type="molecule type" value="Genomic_DNA"/>
</dbReference>
<protein>
    <recommendedName>
        <fullName evidence="3">BTB domain-containing protein</fullName>
    </recommendedName>
</protein>